<dbReference type="EMBL" id="BQFW01000004">
    <property type="protein sequence ID" value="GJJ70269.1"/>
    <property type="molecule type" value="Genomic_DNA"/>
</dbReference>
<comment type="caution">
    <text evidence="2">The sequence shown here is derived from an EMBL/GenBank/DDBJ whole genome shotgun (WGS) entry which is preliminary data.</text>
</comment>
<sequence>MVVAVAQPAAINPSSAPLEHEDNYVQQLWHSLEEALHLREPVPPPVPPKDERWMVRTVDLSISPQDEDDVHFWEKLTSKLTSRYHHYILQQEESVSIDVPTEAALNHLGNQGTEDQQQQRRAYFKRMSRLCQQKFEHDNEIALQEQQEAESLANASTDIVQEHHHRHHRMLSNLKDRLHGRRHSADLSPRIDPEEMRAAHRLLYGQGNDSTSSVSLVLGSRAQASESEDSWGRSMFGLWWGHRRHGNSETKDTLGEDDWEKVDVPKHKADQRESLREQNGLVPALPAEPEPQSQSQTHRHHIHLGRRTPKIDASVLGSSLVVDHKGTQKSTLKRHQALAAAAAYEAMKAYQAKKIRQGKKVSHGEIKAILAGMAMAEAVKLLESKHHSDNDNDGNDDDDAVAEAGSKVLKLFELWRSP</sequence>
<dbReference type="InterPro" id="IPR022234">
    <property type="entry name" value="DUF3759"/>
</dbReference>
<keyword evidence="3" id="KW-1185">Reference proteome</keyword>
<evidence type="ECO:0000313" key="2">
    <source>
        <dbReference type="EMBL" id="GJJ70269.1"/>
    </source>
</evidence>
<evidence type="ECO:0000256" key="1">
    <source>
        <dbReference type="SAM" id="MobiDB-lite"/>
    </source>
</evidence>
<reference evidence="2" key="1">
    <citation type="submission" date="2021-11" db="EMBL/GenBank/DDBJ databases">
        <authorList>
            <person name="Herlambang A."/>
            <person name="Guo Y."/>
            <person name="Takashima Y."/>
            <person name="Nishizawa T."/>
        </authorList>
    </citation>
    <scope>NUCLEOTIDE SEQUENCE</scope>
    <source>
        <strain evidence="2">E1425</strain>
    </source>
</reference>
<name>A0A9P3LTU8_9FUNG</name>
<organism evidence="2 3">
    <name type="scientific">Entomortierella parvispora</name>
    <dbReference type="NCBI Taxonomy" id="205924"/>
    <lineage>
        <taxon>Eukaryota</taxon>
        <taxon>Fungi</taxon>
        <taxon>Fungi incertae sedis</taxon>
        <taxon>Mucoromycota</taxon>
        <taxon>Mortierellomycotina</taxon>
        <taxon>Mortierellomycetes</taxon>
        <taxon>Mortierellales</taxon>
        <taxon>Mortierellaceae</taxon>
        <taxon>Entomortierella</taxon>
    </lineage>
</organism>
<feature type="compositionally biased region" description="Basic and acidic residues" evidence="1">
    <location>
        <begin position="266"/>
        <end position="276"/>
    </location>
</feature>
<dbReference type="Proteomes" id="UP000827284">
    <property type="component" value="Unassembled WGS sequence"/>
</dbReference>
<dbReference type="OrthoDB" id="9895617at2759"/>
<reference evidence="2" key="2">
    <citation type="journal article" date="2022" name="Microbiol. Resour. Announc.">
        <title>Whole-Genome Sequence of Entomortierella parvispora E1425, a Mucoromycotan Fungus Associated with Burkholderiaceae-Related Endosymbiotic Bacteria.</title>
        <authorList>
            <person name="Herlambang A."/>
            <person name="Guo Y."/>
            <person name="Takashima Y."/>
            <person name="Narisawa K."/>
            <person name="Ohta H."/>
            <person name="Nishizawa T."/>
        </authorList>
    </citation>
    <scope>NUCLEOTIDE SEQUENCE</scope>
    <source>
        <strain evidence="2">E1425</strain>
    </source>
</reference>
<protein>
    <submittedName>
        <fullName evidence="2">Uncharacterized protein</fullName>
    </submittedName>
</protein>
<evidence type="ECO:0000313" key="3">
    <source>
        <dbReference type="Proteomes" id="UP000827284"/>
    </source>
</evidence>
<feature type="region of interest" description="Disordered" evidence="1">
    <location>
        <begin position="266"/>
        <end position="304"/>
    </location>
</feature>
<accession>A0A9P3LTU8</accession>
<dbReference type="AlphaFoldDB" id="A0A9P3LTU8"/>
<proteinExistence type="predicted"/>
<gene>
    <name evidence="2" type="ORF">EMPS_02618</name>
</gene>
<dbReference type="Pfam" id="PF12585">
    <property type="entry name" value="DUF3759"/>
    <property type="match status" value="1"/>
</dbReference>